<evidence type="ECO:0000313" key="4">
    <source>
        <dbReference type="EMBL" id="CAL1137539.1"/>
    </source>
</evidence>
<reference evidence="4" key="2">
    <citation type="submission" date="2024-04" db="EMBL/GenBank/DDBJ databases">
        <authorList>
            <person name="Chen Y."/>
            <person name="Shah S."/>
            <person name="Dougan E. K."/>
            <person name="Thang M."/>
            <person name="Chan C."/>
        </authorList>
    </citation>
    <scope>NUCLEOTIDE SEQUENCE [LARGE SCALE GENOMIC DNA]</scope>
</reference>
<evidence type="ECO:0000256" key="1">
    <source>
        <dbReference type="SAM" id="Coils"/>
    </source>
</evidence>
<keyword evidence="5" id="KW-1185">Reference proteome</keyword>
<name>A0A9P1C324_9DINO</name>
<evidence type="ECO:0000313" key="3">
    <source>
        <dbReference type="EMBL" id="CAI3984164.1"/>
    </source>
</evidence>
<proteinExistence type="predicted"/>
<dbReference type="EMBL" id="CAMXCT020000867">
    <property type="protein sequence ID" value="CAL1137539.1"/>
    <property type="molecule type" value="Genomic_DNA"/>
</dbReference>
<dbReference type="EMBL" id="CAMXCT010000867">
    <property type="protein sequence ID" value="CAI3984164.1"/>
    <property type="molecule type" value="Genomic_DNA"/>
</dbReference>
<dbReference type="AlphaFoldDB" id="A0A9P1C324"/>
<feature type="non-terminal residue" evidence="3">
    <location>
        <position position="203"/>
    </location>
</feature>
<evidence type="ECO:0000256" key="2">
    <source>
        <dbReference type="SAM" id="SignalP"/>
    </source>
</evidence>
<accession>A0A9P1C324</accession>
<gene>
    <name evidence="3" type="ORF">C1SCF055_LOCUS11714</name>
</gene>
<comment type="caution">
    <text evidence="3">The sequence shown here is derived from an EMBL/GenBank/DDBJ whole genome shotgun (WGS) entry which is preliminary data.</text>
</comment>
<feature type="signal peptide" evidence="2">
    <location>
        <begin position="1"/>
        <end position="22"/>
    </location>
</feature>
<keyword evidence="2" id="KW-0732">Signal</keyword>
<reference evidence="3" key="1">
    <citation type="submission" date="2022-10" db="EMBL/GenBank/DDBJ databases">
        <authorList>
            <person name="Chen Y."/>
            <person name="Dougan E. K."/>
            <person name="Chan C."/>
            <person name="Rhodes N."/>
            <person name="Thang M."/>
        </authorList>
    </citation>
    <scope>NUCLEOTIDE SEQUENCE</scope>
</reference>
<feature type="chain" id="PRO_5043270032" evidence="2">
    <location>
        <begin position="23"/>
        <end position="203"/>
    </location>
</feature>
<evidence type="ECO:0000313" key="5">
    <source>
        <dbReference type="Proteomes" id="UP001152797"/>
    </source>
</evidence>
<protein>
    <submittedName>
        <fullName evidence="3">Uncharacterized protein</fullName>
    </submittedName>
</protein>
<organism evidence="3">
    <name type="scientific">Cladocopium goreaui</name>
    <dbReference type="NCBI Taxonomy" id="2562237"/>
    <lineage>
        <taxon>Eukaryota</taxon>
        <taxon>Sar</taxon>
        <taxon>Alveolata</taxon>
        <taxon>Dinophyceae</taxon>
        <taxon>Suessiales</taxon>
        <taxon>Symbiodiniaceae</taxon>
        <taxon>Cladocopium</taxon>
    </lineage>
</organism>
<feature type="coiled-coil region" evidence="1">
    <location>
        <begin position="60"/>
        <end position="115"/>
    </location>
</feature>
<dbReference type="EMBL" id="CAMXCT030000867">
    <property type="protein sequence ID" value="CAL4771476.1"/>
    <property type="molecule type" value="Genomic_DNA"/>
</dbReference>
<keyword evidence="1" id="KW-0175">Coiled coil</keyword>
<dbReference type="Proteomes" id="UP001152797">
    <property type="component" value="Unassembled WGS sequence"/>
</dbReference>
<sequence>ALAALLFLWWTFQLWHLQQHDAAQDGVEVKRSGDDDWMVRALQGELAAAGTQTSRLKEQRDELRSSQMALRHEKADAEKRAYSVTSELGDRDGQISDLEEALQSTDDIAEKLQHELADGALAWRQGLEASQQTLSEVRGKVKRGQSQLETQQGQIVQLQGEIPSCTTISRPPKAATISRVGLWRMQPSSGRSCNSSRGSCNNS</sequence>